<feature type="transmembrane region" description="Helical" evidence="1">
    <location>
        <begin position="6"/>
        <end position="22"/>
    </location>
</feature>
<dbReference type="Pfam" id="PF09581">
    <property type="entry name" value="Spore_III_AF"/>
    <property type="match status" value="1"/>
</dbReference>
<reference evidence="2" key="1">
    <citation type="submission" date="2020-10" db="EMBL/GenBank/DDBJ databases">
        <authorList>
            <person name="Gilroy R."/>
        </authorList>
    </citation>
    <scope>NUCLEOTIDE SEQUENCE</scope>
    <source>
        <strain evidence="2">USAMLcec3-3695</strain>
    </source>
</reference>
<sequence>MRTYIISVAAAAVISAMVNMIAPERWSKYVGMATGLVVVMCIAQPVFSLFHEDVFEGFSYAAEYGAGAGEEMLREEVKRELCERVEEDAAARLKSEFGRECRVEAEIAVNENAEITGVESMVIYGDGLDAAALARMREVYGVSDVTIGR</sequence>
<evidence type="ECO:0000256" key="1">
    <source>
        <dbReference type="SAM" id="Phobius"/>
    </source>
</evidence>
<reference evidence="2" key="2">
    <citation type="journal article" date="2021" name="PeerJ">
        <title>Extensive microbial diversity within the chicken gut microbiome revealed by metagenomics and culture.</title>
        <authorList>
            <person name="Gilroy R."/>
            <person name="Ravi A."/>
            <person name="Getino M."/>
            <person name="Pursley I."/>
            <person name="Horton D.L."/>
            <person name="Alikhan N.F."/>
            <person name="Baker D."/>
            <person name="Gharbi K."/>
            <person name="Hall N."/>
            <person name="Watson M."/>
            <person name="Adriaenssens E.M."/>
            <person name="Foster-Nyarko E."/>
            <person name="Jarju S."/>
            <person name="Secka A."/>
            <person name="Antonio M."/>
            <person name="Oren A."/>
            <person name="Chaudhuri R.R."/>
            <person name="La Ragione R."/>
            <person name="Hildebrand F."/>
            <person name="Pallen M.J."/>
        </authorList>
    </citation>
    <scope>NUCLEOTIDE SEQUENCE</scope>
    <source>
        <strain evidence="2">USAMLcec3-3695</strain>
    </source>
</reference>
<organism evidence="2 3">
    <name type="scientific">Candidatus Ornithomonoglobus merdipullorum</name>
    <dbReference type="NCBI Taxonomy" id="2840895"/>
    <lineage>
        <taxon>Bacteria</taxon>
        <taxon>Bacillati</taxon>
        <taxon>Bacillota</taxon>
        <taxon>Clostridia</taxon>
        <taxon>Candidatus Ornithomonoglobus</taxon>
    </lineage>
</organism>
<accession>A0A9D1MB66</accession>
<protein>
    <submittedName>
        <fullName evidence="2">Stage III sporulation protein AF</fullName>
    </submittedName>
</protein>
<evidence type="ECO:0000313" key="3">
    <source>
        <dbReference type="Proteomes" id="UP000824109"/>
    </source>
</evidence>
<feature type="transmembrane region" description="Helical" evidence="1">
    <location>
        <begin position="29"/>
        <end position="50"/>
    </location>
</feature>
<comment type="caution">
    <text evidence="2">The sequence shown here is derived from an EMBL/GenBank/DDBJ whole genome shotgun (WGS) entry which is preliminary data.</text>
</comment>
<dbReference type="AlphaFoldDB" id="A0A9D1MB66"/>
<proteinExistence type="predicted"/>
<dbReference type="InterPro" id="IPR014245">
    <property type="entry name" value="Spore_III_AF"/>
</dbReference>
<dbReference type="EMBL" id="DVNB01000050">
    <property type="protein sequence ID" value="HIU57145.1"/>
    <property type="molecule type" value="Genomic_DNA"/>
</dbReference>
<name>A0A9D1MB66_9FIRM</name>
<gene>
    <name evidence="2" type="ORF">IAA61_04950</name>
</gene>
<keyword evidence="1" id="KW-0472">Membrane</keyword>
<keyword evidence="1" id="KW-1133">Transmembrane helix</keyword>
<dbReference type="Proteomes" id="UP000824109">
    <property type="component" value="Unassembled WGS sequence"/>
</dbReference>
<evidence type="ECO:0000313" key="2">
    <source>
        <dbReference type="EMBL" id="HIU57145.1"/>
    </source>
</evidence>
<keyword evidence="1" id="KW-0812">Transmembrane</keyword>